<sequence>MSIIVNRLQYWAKVQPNHIAIVMDDTEYTYAMLWHMVKASVTDGYILKSNAVASDASMTVIDSNTDISVKPHLEMENGVHLIESEYLLEQCVAWLSDLAQGIYPLVCHKNLSQERREAIIDTCTRSDYIIPEKANFGVLTSGTTGTPKILWRSEQSWADFFDEQNKVFHIDKDTSMFVHGSFSFTGNMNMIIGVLWAGGTIVSTDSIMDRKWIQLMRNRAVSHVYMLPTKLRMILRHYKETLDSVQYIIAGSQTLDQELLENLKIAFPQMQFIVYYGASELNYITWCTDEEWLKHPGTVGKPFDGVQIVERDGLIYVDTPYGIEGIERPFTVHDRGYITDEGFLMFQGRQGEVINRGGYKLYINEIEQAIQELNSVDQVVVIGIPDLLRGEEMVCYVVPKPTAPEEVVKQDIHGRLIPAERPKEIIYVSEIPLTDCAKVNKNLLKEWYNKK</sequence>
<dbReference type="Pfam" id="PF13193">
    <property type="entry name" value="AMP-binding_C"/>
    <property type="match status" value="1"/>
</dbReference>
<evidence type="ECO:0000313" key="5">
    <source>
        <dbReference type="EMBL" id="MDV5088196.1"/>
    </source>
</evidence>
<dbReference type="InterPro" id="IPR025110">
    <property type="entry name" value="AMP-bd_C"/>
</dbReference>
<proteinExistence type="inferred from homology"/>
<gene>
    <name evidence="5" type="ORF">RVY80_04955</name>
</gene>
<evidence type="ECO:0000259" key="3">
    <source>
        <dbReference type="Pfam" id="PF00501"/>
    </source>
</evidence>
<dbReference type="Gene3D" id="3.30.300.30">
    <property type="match status" value="1"/>
</dbReference>
<reference evidence="5 6" key="1">
    <citation type="submission" date="2023-10" db="EMBL/GenBank/DDBJ databases">
        <title>Veillonella sp. nov., isolated from a pig farm feces dump.</title>
        <authorList>
            <person name="Chang Y.-H."/>
        </authorList>
    </citation>
    <scope>NUCLEOTIDE SEQUENCE [LARGE SCALE GENOMIC DNA]</scope>
    <source>
        <strain evidence="5 6">YH-vei2233</strain>
    </source>
</reference>
<comment type="similarity">
    <text evidence="1">Belongs to the ATP-dependent AMP-binding enzyme family.</text>
</comment>
<dbReference type="InterPro" id="IPR042099">
    <property type="entry name" value="ANL_N_sf"/>
</dbReference>
<evidence type="ECO:0000259" key="4">
    <source>
        <dbReference type="Pfam" id="PF13193"/>
    </source>
</evidence>
<dbReference type="Pfam" id="PF00501">
    <property type="entry name" value="AMP-binding"/>
    <property type="match status" value="1"/>
</dbReference>
<evidence type="ECO:0000313" key="6">
    <source>
        <dbReference type="Proteomes" id="UP001272515"/>
    </source>
</evidence>
<dbReference type="InterPro" id="IPR000873">
    <property type="entry name" value="AMP-dep_synth/lig_dom"/>
</dbReference>
<dbReference type="InterPro" id="IPR045851">
    <property type="entry name" value="AMP-bd_C_sf"/>
</dbReference>
<dbReference type="Proteomes" id="UP001272515">
    <property type="component" value="Unassembled WGS sequence"/>
</dbReference>
<organism evidence="5 6">
    <name type="scientific">Veillonella absiana</name>
    <dbReference type="NCBI Taxonomy" id="3079305"/>
    <lineage>
        <taxon>Bacteria</taxon>
        <taxon>Bacillati</taxon>
        <taxon>Bacillota</taxon>
        <taxon>Negativicutes</taxon>
        <taxon>Veillonellales</taxon>
        <taxon>Veillonellaceae</taxon>
        <taxon>Veillonella</taxon>
    </lineage>
</organism>
<dbReference type="PANTHER" id="PTHR43201:SF5">
    <property type="entry name" value="MEDIUM-CHAIN ACYL-COA LIGASE ACSF2, MITOCHONDRIAL"/>
    <property type="match status" value="1"/>
</dbReference>
<name>A0ABU3Z8F0_9FIRM</name>
<dbReference type="Gene3D" id="3.40.50.12780">
    <property type="entry name" value="N-terminal domain of ligase-like"/>
    <property type="match status" value="1"/>
</dbReference>
<accession>A0ABU3Z8F0</accession>
<feature type="domain" description="AMP-binding enzyme C-terminal" evidence="4">
    <location>
        <begin position="365"/>
        <end position="438"/>
    </location>
</feature>
<evidence type="ECO:0000256" key="2">
    <source>
        <dbReference type="ARBA" id="ARBA00022598"/>
    </source>
</evidence>
<keyword evidence="2" id="KW-0436">Ligase</keyword>
<dbReference type="PANTHER" id="PTHR43201">
    <property type="entry name" value="ACYL-COA SYNTHETASE"/>
    <property type="match status" value="1"/>
</dbReference>
<feature type="domain" description="AMP-dependent synthetase/ligase" evidence="3">
    <location>
        <begin position="139"/>
        <end position="309"/>
    </location>
</feature>
<evidence type="ECO:0000256" key="1">
    <source>
        <dbReference type="ARBA" id="ARBA00006432"/>
    </source>
</evidence>
<keyword evidence="6" id="KW-1185">Reference proteome</keyword>
<dbReference type="SUPFAM" id="SSF56801">
    <property type="entry name" value="Acetyl-CoA synthetase-like"/>
    <property type="match status" value="1"/>
</dbReference>
<dbReference type="RefSeq" id="WP_295189898.1">
    <property type="nucleotide sequence ID" value="NZ_JAWJZA010000004.1"/>
</dbReference>
<dbReference type="EMBL" id="JAWJZB010000005">
    <property type="protein sequence ID" value="MDV5088196.1"/>
    <property type="molecule type" value="Genomic_DNA"/>
</dbReference>
<protein>
    <submittedName>
        <fullName evidence="5">AMP-binding protein</fullName>
    </submittedName>
</protein>
<comment type="caution">
    <text evidence="5">The sequence shown here is derived from an EMBL/GenBank/DDBJ whole genome shotgun (WGS) entry which is preliminary data.</text>
</comment>